<protein>
    <submittedName>
        <fullName evidence="1">Uncharacterized protein</fullName>
    </submittedName>
</protein>
<dbReference type="STRING" id="195105.CN97_20255"/>
<gene>
    <name evidence="1" type="ORF">CN97_20255</name>
</gene>
<accession>A0A086Y122</accession>
<dbReference type="RefSeq" id="WP_035712692.1">
    <property type="nucleotide sequence ID" value="NZ_CAMIFG010000004.1"/>
</dbReference>
<organism evidence="1 2">
    <name type="scientific">Haematobacter massiliensis</name>
    <dbReference type="NCBI Taxonomy" id="195105"/>
    <lineage>
        <taxon>Bacteria</taxon>
        <taxon>Pseudomonadati</taxon>
        <taxon>Pseudomonadota</taxon>
        <taxon>Alphaproteobacteria</taxon>
        <taxon>Rhodobacterales</taxon>
        <taxon>Paracoccaceae</taxon>
        <taxon>Haematobacter</taxon>
    </lineage>
</organism>
<dbReference type="OrthoDB" id="7875456at2"/>
<dbReference type="AlphaFoldDB" id="A0A086Y122"/>
<dbReference type="Proteomes" id="UP000028826">
    <property type="component" value="Unassembled WGS sequence"/>
</dbReference>
<comment type="caution">
    <text evidence="1">The sequence shown here is derived from an EMBL/GenBank/DDBJ whole genome shotgun (WGS) entry which is preliminary data.</text>
</comment>
<reference evidence="1 2" key="1">
    <citation type="submission" date="2014-03" db="EMBL/GenBank/DDBJ databases">
        <title>Genome of Haematobacter massiliensis CCUG 47968.</title>
        <authorList>
            <person name="Wang D."/>
            <person name="Wang G."/>
        </authorList>
    </citation>
    <scope>NUCLEOTIDE SEQUENCE [LARGE SCALE GENOMIC DNA]</scope>
    <source>
        <strain evidence="1 2">CCUG 47968</strain>
    </source>
</reference>
<dbReference type="EMBL" id="JGYG01000009">
    <property type="protein sequence ID" value="KFI27972.1"/>
    <property type="molecule type" value="Genomic_DNA"/>
</dbReference>
<proteinExistence type="predicted"/>
<keyword evidence="2" id="KW-1185">Reference proteome</keyword>
<name>A0A086Y122_9RHOB</name>
<evidence type="ECO:0000313" key="2">
    <source>
        <dbReference type="Proteomes" id="UP000028826"/>
    </source>
</evidence>
<dbReference type="PROSITE" id="PS51257">
    <property type="entry name" value="PROKAR_LIPOPROTEIN"/>
    <property type="match status" value="1"/>
</dbReference>
<evidence type="ECO:0000313" key="1">
    <source>
        <dbReference type="EMBL" id="KFI27972.1"/>
    </source>
</evidence>
<sequence length="131" mass="14783">MTRPFPALFLLLGLAACATPQERCLNTATRDLRTVNMLIDQTQGNIARGFAVESRTDWVTDFDWCPGPYWGRGYYRPMMCERDVPVTTNIPRAIDLRAEQAKLDGLLEKRSELTVQTGARVDACRAAYPSR</sequence>